<dbReference type="NCBIfam" id="NF046104">
    <property type="entry name" value="PptglHdxlasePcsB"/>
    <property type="match status" value="1"/>
</dbReference>
<keyword evidence="1 4" id="KW-0732">Signal</keyword>
<proteinExistence type="predicted"/>
<dbReference type="GO" id="GO:0016787">
    <property type="term" value="F:hydrolase activity"/>
    <property type="evidence" value="ECO:0007669"/>
    <property type="project" value="UniProtKB-KW"/>
</dbReference>
<accession>A0A1G6BK58</accession>
<reference evidence="6 7" key="1">
    <citation type="submission" date="2016-10" db="EMBL/GenBank/DDBJ databases">
        <authorList>
            <person name="de Groot N.N."/>
        </authorList>
    </citation>
    <scope>NUCLEOTIDE SEQUENCE [LARGE SCALE GENOMIC DNA]</scope>
    <source>
        <strain evidence="6 7">A-4</strain>
    </source>
</reference>
<keyword evidence="6" id="KW-0378">Hydrolase</keyword>
<dbReference type="Gene3D" id="3.90.1720.10">
    <property type="entry name" value="endopeptidase domain like (from Nostoc punctiforme)"/>
    <property type="match status" value="1"/>
</dbReference>
<dbReference type="Pfam" id="PF24568">
    <property type="entry name" value="CC_PcsB"/>
    <property type="match status" value="1"/>
</dbReference>
<keyword evidence="7" id="KW-1185">Reference proteome</keyword>
<dbReference type="InterPro" id="IPR057309">
    <property type="entry name" value="PcsB_CC"/>
</dbReference>
<dbReference type="EMBL" id="FMXP01000012">
    <property type="protein sequence ID" value="SDB20993.1"/>
    <property type="molecule type" value="Genomic_DNA"/>
</dbReference>
<dbReference type="eggNOG" id="COG3883">
    <property type="taxonomic scope" value="Bacteria"/>
</dbReference>
<dbReference type="InterPro" id="IPR038765">
    <property type="entry name" value="Papain-like_cys_pep_sf"/>
</dbReference>
<dbReference type="PRINTS" id="PR01852">
    <property type="entry name" value="SIBAPROTEIN"/>
</dbReference>
<feature type="region of interest" description="Disordered" evidence="3">
    <location>
        <begin position="269"/>
        <end position="301"/>
    </location>
</feature>
<dbReference type="InterPro" id="IPR007921">
    <property type="entry name" value="CHAP_dom"/>
</dbReference>
<dbReference type="InterPro" id="IPR009148">
    <property type="entry name" value="PcsB-like"/>
</dbReference>
<feature type="domain" description="Peptidase C51" evidence="5">
    <location>
        <begin position="300"/>
        <end position="422"/>
    </location>
</feature>
<dbReference type="Pfam" id="PF05257">
    <property type="entry name" value="CHAP"/>
    <property type="match status" value="1"/>
</dbReference>
<protein>
    <submittedName>
        <fullName evidence="6">N-terminal domain of peptidoglycan hydrolase CwlO-containing protein</fullName>
    </submittedName>
</protein>
<dbReference type="SUPFAM" id="SSF54001">
    <property type="entry name" value="Cysteine proteinases"/>
    <property type="match status" value="1"/>
</dbReference>
<evidence type="ECO:0000256" key="2">
    <source>
        <dbReference type="SAM" id="Coils"/>
    </source>
</evidence>
<gene>
    <name evidence="6" type="ORF">SAMN02910293_01076</name>
</gene>
<evidence type="ECO:0000256" key="3">
    <source>
        <dbReference type="SAM" id="MobiDB-lite"/>
    </source>
</evidence>
<name>A0A1G6BK58_9STRE</name>
<dbReference type="eggNOG" id="COG3942">
    <property type="taxonomic scope" value="Bacteria"/>
</dbReference>
<dbReference type="PROSITE" id="PS50911">
    <property type="entry name" value="CHAP"/>
    <property type="match status" value="1"/>
</dbReference>
<organism evidence="6 7">
    <name type="scientific">Streptococcus henryi</name>
    <dbReference type="NCBI Taxonomy" id="439219"/>
    <lineage>
        <taxon>Bacteria</taxon>
        <taxon>Bacillati</taxon>
        <taxon>Bacillota</taxon>
        <taxon>Bacilli</taxon>
        <taxon>Lactobacillales</taxon>
        <taxon>Streptococcaceae</taxon>
        <taxon>Streptococcus</taxon>
    </lineage>
</organism>
<dbReference type="AlphaFoldDB" id="A0A1G6BK58"/>
<dbReference type="Gene3D" id="6.10.250.3150">
    <property type="match status" value="1"/>
</dbReference>
<evidence type="ECO:0000313" key="7">
    <source>
        <dbReference type="Proteomes" id="UP000182508"/>
    </source>
</evidence>
<dbReference type="InterPro" id="IPR058088">
    <property type="entry name" value="PcsB"/>
</dbReference>
<keyword evidence="2" id="KW-0175">Coiled coil</keyword>
<feature type="coiled-coil region" evidence="2">
    <location>
        <begin position="205"/>
        <end position="242"/>
    </location>
</feature>
<dbReference type="STRING" id="439219.SAMN02910293_01076"/>
<sequence length="423" mass="43666">MKKRILSAVLVSGVTLGTVASQVSADDYDSKISAKDALISNLTAEQAAAQSQVNSIQSKVSSLEAEQAELEAENVKLEAESKKLSEEIQSLSSKIVARNDSLKKQARSAQKSNTATSYINTILNSKSVSDAINRVVAIREVVSANEKMLAQQEADKVSIEEKQAENQEAINTVATNKAILEDNKVALTTQQAQLQVAQLELAAQLSTAEDEKASLVSQKAAAEEAARQAAAAEEAARQAAAAQAAAQAQSVAAAQAAATAPAQSVTTQATEAATPAATTTTPAAPAAQVTTPAVQATTTTTAPATTTTTTVSYSTSGNTYPVGQCTWGVKSMAAWVGNNWGNANQWGASATAAGHSTGSTPVVGSVIVWPYDGGGYGHVAYVTSVSGSTITVMESNYAGNMSIGNYRGSFDVNSSGSHYFIYQ</sequence>
<evidence type="ECO:0000313" key="6">
    <source>
        <dbReference type="EMBL" id="SDB20993.1"/>
    </source>
</evidence>
<feature type="signal peptide" evidence="4">
    <location>
        <begin position="1"/>
        <end position="25"/>
    </location>
</feature>
<feature type="chain" id="PRO_5010270589" evidence="4">
    <location>
        <begin position="26"/>
        <end position="423"/>
    </location>
</feature>
<feature type="coiled-coil region" evidence="2">
    <location>
        <begin position="39"/>
        <end position="94"/>
    </location>
</feature>
<evidence type="ECO:0000259" key="5">
    <source>
        <dbReference type="PROSITE" id="PS50911"/>
    </source>
</evidence>
<evidence type="ECO:0000256" key="4">
    <source>
        <dbReference type="SAM" id="SignalP"/>
    </source>
</evidence>
<dbReference type="Proteomes" id="UP000182508">
    <property type="component" value="Unassembled WGS sequence"/>
</dbReference>
<dbReference type="RefSeq" id="WP_074485938.1">
    <property type="nucleotide sequence ID" value="NZ_FMXP01000012.1"/>
</dbReference>
<evidence type="ECO:0000256" key="1">
    <source>
        <dbReference type="ARBA" id="ARBA00022729"/>
    </source>
</evidence>